<comment type="similarity">
    <text evidence="2">Belongs to the peptidase A22B family.</text>
</comment>
<feature type="domain" description="PA" evidence="11">
    <location>
        <begin position="105"/>
        <end position="154"/>
    </location>
</feature>
<dbReference type="GO" id="GO:0010008">
    <property type="term" value="C:endosome membrane"/>
    <property type="evidence" value="ECO:0007669"/>
    <property type="project" value="UniProtKB-SubCell"/>
</dbReference>
<feature type="compositionally biased region" description="Low complexity" evidence="8">
    <location>
        <begin position="518"/>
        <end position="532"/>
    </location>
</feature>
<dbReference type="InterPro" id="IPR003137">
    <property type="entry name" value="PA_domain"/>
</dbReference>
<keyword evidence="4" id="KW-0967">Endosome</keyword>
<dbReference type="CDD" id="cd00538">
    <property type="entry name" value="PA"/>
    <property type="match status" value="1"/>
</dbReference>
<dbReference type="InterPro" id="IPR046450">
    <property type="entry name" value="PA_dom_sf"/>
</dbReference>
<feature type="transmembrane region" description="Helical" evidence="9">
    <location>
        <begin position="623"/>
        <end position="645"/>
    </location>
</feature>
<keyword evidence="7 9" id="KW-0472">Membrane</keyword>
<feature type="transmembrane region" description="Helical" evidence="9">
    <location>
        <begin position="583"/>
        <end position="602"/>
    </location>
</feature>
<dbReference type="SUPFAM" id="SSF52025">
    <property type="entry name" value="PA domain"/>
    <property type="match status" value="1"/>
</dbReference>
<keyword evidence="6 9" id="KW-1133">Transmembrane helix</keyword>
<feature type="transmembrane region" description="Helical" evidence="9">
    <location>
        <begin position="756"/>
        <end position="779"/>
    </location>
</feature>
<dbReference type="EMBL" id="JALLPJ020001331">
    <property type="protein sequence ID" value="KAL3769494.1"/>
    <property type="molecule type" value="Genomic_DNA"/>
</dbReference>
<evidence type="ECO:0000313" key="13">
    <source>
        <dbReference type="EMBL" id="KAL3800073.1"/>
    </source>
</evidence>
<evidence type="ECO:0000256" key="10">
    <source>
        <dbReference type="SAM" id="SignalP"/>
    </source>
</evidence>
<dbReference type="InterPro" id="IPR007369">
    <property type="entry name" value="Peptidase_A22B_SPP"/>
</dbReference>
<evidence type="ECO:0000256" key="6">
    <source>
        <dbReference type="ARBA" id="ARBA00022989"/>
    </source>
</evidence>
<evidence type="ECO:0000256" key="4">
    <source>
        <dbReference type="ARBA" id="ARBA00022753"/>
    </source>
</evidence>
<keyword evidence="10" id="KW-0732">Signal</keyword>
<reference evidence="13 14" key="1">
    <citation type="submission" date="2024-10" db="EMBL/GenBank/DDBJ databases">
        <title>Updated reference genomes for cyclostephanoid diatoms.</title>
        <authorList>
            <person name="Roberts W.R."/>
            <person name="Alverson A.J."/>
        </authorList>
    </citation>
    <scope>NUCLEOTIDE SEQUENCE [LARGE SCALE GENOMIC DNA]</scope>
    <source>
        <strain evidence="13 14">AJA010-31</strain>
    </source>
</reference>
<feature type="signal peptide" evidence="10">
    <location>
        <begin position="1"/>
        <end position="19"/>
    </location>
</feature>
<evidence type="ECO:0000313" key="12">
    <source>
        <dbReference type="EMBL" id="KAL3769494.1"/>
    </source>
</evidence>
<dbReference type="SMART" id="SM00730">
    <property type="entry name" value="PSN"/>
    <property type="match status" value="1"/>
</dbReference>
<feature type="region of interest" description="Disordered" evidence="8">
    <location>
        <begin position="53"/>
        <end position="72"/>
    </location>
</feature>
<protein>
    <recommendedName>
        <fullName evidence="11">PA domain-containing protein</fullName>
    </recommendedName>
</protein>
<feature type="compositionally biased region" description="Polar residues" evidence="8">
    <location>
        <begin position="63"/>
        <end position="72"/>
    </location>
</feature>
<accession>A0ABD3QI04</accession>
<evidence type="ECO:0000256" key="2">
    <source>
        <dbReference type="ARBA" id="ARBA00006859"/>
    </source>
</evidence>
<feature type="chain" id="PRO_5044724951" description="PA domain-containing protein" evidence="10">
    <location>
        <begin position="20"/>
        <end position="935"/>
    </location>
</feature>
<dbReference type="Proteomes" id="UP001530400">
    <property type="component" value="Unassembled WGS sequence"/>
</dbReference>
<evidence type="ECO:0000256" key="1">
    <source>
        <dbReference type="ARBA" id="ARBA00004337"/>
    </source>
</evidence>
<dbReference type="InterPro" id="IPR006639">
    <property type="entry name" value="Preselin/SPP"/>
</dbReference>
<feature type="transmembrane region" description="Helical" evidence="9">
    <location>
        <begin position="682"/>
        <end position="702"/>
    </location>
</feature>
<dbReference type="EMBL" id="JALLPJ020000171">
    <property type="protein sequence ID" value="KAL3800073.1"/>
    <property type="molecule type" value="Genomic_DNA"/>
</dbReference>
<dbReference type="Pfam" id="PF04258">
    <property type="entry name" value="Peptidase_A22B"/>
    <property type="match status" value="1"/>
</dbReference>
<evidence type="ECO:0000313" key="14">
    <source>
        <dbReference type="Proteomes" id="UP001530400"/>
    </source>
</evidence>
<gene>
    <name evidence="12" type="ORF">ACHAWO_006192</name>
    <name evidence="13" type="ORF">ACHAWO_006355</name>
</gene>
<feature type="transmembrane region" description="Helical" evidence="9">
    <location>
        <begin position="841"/>
        <end position="863"/>
    </location>
</feature>
<name>A0ABD3QI04_9STRA</name>
<feature type="region of interest" description="Disordered" evidence="8">
    <location>
        <begin position="457"/>
        <end position="535"/>
    </location>
</feature>
<keyword evidence="3 9" id="KW-0812">Transmembrane</keyword>
<dbReference type="Pfam" id="PF02225">
    <property type="entry name" value="PA"/>
    <property type="match status" value="1"/>
</dbReference>
<feature type="transmembrane region" description="Helical" evidence="9">
    <location>
        <begin position="657"/>
        <end position="675"/>
    </location>
</feature>
<evidence type="ECO:0000256" key="7">
    <source>
        <dbReference type="ARBA" id="ARBA00023136"/>
    </source>
</evidence>
<dbReference type="PANTHER" id="PTHR12174">
    <property type="entry name" value="SIGNAL PEPTIDE PEPTIDASE"/>
    <property type="match status" value="1"/>
</dbReference>
<organism evidence="13 14">
    <name type="scientific">Cyclotella atomus</name>
    <dbReference type="NCBI Taxonomy" id="382360"/>
    <lineage>
        <taxon>Eukaryota</taxon>
        <taxon>Sar</taxon>
        <taxon>Stramenopiles</taxon>
        <taxon>Ochrophyta</taxon>
        <taxon>Bacillariophyta</taxon>
        <taxon>Coscinodiscophyceae</taxon>
        <taxon>Thalassiosirophycidae</taxon>
        <taxon>Stephanodiscales</taxon>
        <taxon>Stephanodiscaceae</taxon>
        <taxon>Cyclotella</taxon>
    </lineage>
</organism>
<keyword evidence="14" id="KW-1185">Reference proteome</keyword>
<evidence type="ECO:0000259" key="11">
    <source>
        <dbReference type="Pfam" id="PF02225"/>
    </source>
</evidence>
<dbReference type="PANTHER" id="PTHR12174:SF75">
    <property type="entry name" value="SIGNAL PEPTIDE PEPTIDASE-LIKE 2"/>
    <property type="match status" value="1"/>
</dbReference>
<dbReference type="GO" id="GO:0016787">
    <property type="term" value="F:hydrolase activity"/>
    <property type="evidence" value="ECO:0007669"/>
    <property type="project" value="UniProtKB-KW"/>
</dbReference>
<keyword evidence="5" id="KW-0378">Hydrolase</keyword>
<feature type="transmembrane region" description="Helical" evidence="9">
    <location>
        <begin position="869"/>
        <end position="886"/>
    </location>
</feature>
<evidence type="ECO:0000256" key="8">
    <source>
        <dbReference type="SAM" id="MobiDB-lite"/>
    </source>
</evidence>
<feature type="compositionally biased region" description="Polar residues" evidence="8">
    <location>
        <begin position="471"/>
        <end position="492"/>
    </location>
</feature>
<proteinExistence type="inferred from homology"/>
<dbReference type="Gene3D" id="3.50.30.30">
    <property type="match status" value="1"/>
</dbReference>
<feature type="transmembrane region" description="Helical" evidence="9">
    <location>
        <begin position="558"/>
        <end position="577"/>
    </location>
</feature>
<evidence type="ECO:0000256" key="9">
    <source>
        <dbReference type="SAM" id="Phobius"/>
    </source>
</evidence>
<evidence type="ECO:0000256" key="5">
    <source>
        <dbReference type="ARBA" id="ARBA00022801"/>
    </source>
</evidence>
<evidence type="ECO:0000256" key="3">
    <source>
        <dbReference type="ARBA" id="ARBA00022692"/>
    </source>
</evidence>
<comment type="caution">
    <text evidence="13">The sequence shown here is derived from an EMBL/GenBank/DDBJ whole genome shotgun (WGS) entry which is preliminary data.</text>
</comment>
<sequence>MKAVAAALNLAAAVSSVQGYIPTAYIDIHRTHSNLDGINIEYLFRIEATESTFAPQPPKGHPSYTTNPLGKSDKLPSQYSSYPIVRPPESDPFLCNEATGTSNYLNPVGSIEVEEIGYLYKKYVLVPRGQCSFEAKARSAQRLGAAGVMIYNTLHSRYESIDPIKQYVNNPKPDWGNIKWPEERIDYECGTYPAKDGVGLRFEVETSRLYWNPPPYNELSDNFLTGWVDDGNLCAQDYEGKGGTADGFRGACPSERCLLTGRNVSEDGSVMEACCAWDLPVQMSSDGDDGDAVPQSQEEDVVIPSFFITMEDAKKLLAVTDDSADSTNVEGAGSVYYISAVPYAKWYPKFHYSTVVLWAMAVFTVWISCYESASEYRKSWKVISEALNEGILVFSRNSVAPSPNLADAVGGRRERADTDETVDLADDVLEVEMPETNGNGEESTGANVHDLNFQIDEDFDVNGNGGRATEAHTSTDGSTAAPDTSTGVSPNANDEVVTDGTEERMETIETNAPAAEDSTTASTQAQQQQTQQVNANSLLQSRAPSAAERRVELHAMHAFFFVICASAILLLLFFFNLFKIVTIIYGFGGSACMNLIIIQPLVTRFLPAKYAQMEVPYLKSLGLFTLADVVSSATSYSIGFAWIIIAFTRANPLQNTYYWVIQDVLGICYCIYVMGIIHINTIMVGTILLVLVFFYDIFYVFLSPYIFGTSVMVDVATGGVTSGEALFCYKYPSDYRCSGSGAPLPMMLVFPWILDYRGGFSMIGLGDIVLPGLLISFAARYDGAKFLTRKVSETNSSGTNGTNGSEGDHALEGMEYDPTVTRKQAVMNGVMEFFKSLKKGYFAPMMIAYAVGLSAAYAAVYGMKRGQPALLYIVPACLGMIFALGLKKRQLSDLWRGPKIMLKANRIVSLANKIPQLRAAAATAPRNNLPDTTVV</sequence>
<dbReference type="AlphaFoldDB" id="A0ABD3QI04"/>
<comment type="subcellular location">
    <subcellularLocation>
        <location evidence="1">Endosome membrane</location>
        <topology evidence="1">Multi-pass membrane protein</topology>
    </subcellularLocation>
</comment>